<reference evidence="1" key="1">
    <citation type="journal article" date="2020" name="mSystems">
        <title>Genome- and Community-Level Interaction Insights into Carbon Utilization and Element Cycling Functions of Hydrothermarchaeota in Hydrothermal Sediment.</title>
        <authorList>
            <person name="Zhou Z."/>
            <person name="Liu Y."/>
            <person name="Xu W."/>
            <person name="Pan J."/>
            <person name="Luo Z.H."/>
            <person name="Li M."/>
        </authorList>
    </citation>
    <scope>NUCLEOTIDE SEQUENCE [LARGE SCALE GENOMIC DNA]</scope>
    <source>
        <strain evidence="1">HyVt-483</strain>
    </source>
</reference>
<dbReference type="Proteomes" id="UP000886043">
    <property type="component" value="Unassembled WGS sequence"/>
</dbReference>
<dbReference type="PANTHER" id="PTHR30348:SF4">
    <property type="entry name" value="DUF72 DOMAIN-CONTAINING PROTEIN"/>
    <property type="match status" value="1"/>
</dbReference>
<dbReference type="EMBL" id="DRMH01000118">
    <property type="protein sequence ID" value="HFC98545.1"/>
    <property type="molecule type" value="Genomic_DNA"/>
</dbReference>
<proteinExistence type="predicted"/>
<protein>
    <submittedName>
        <fullName evidence="1">DUF72 domain-containing protein</fullName>
    </submittedName>
</protein>
<dbReference type="PANTHER" id="PTHR30348">
    <property type="entry name" value="UNCHARACTERIZED PROTEIN YECE"/>
    <property type="match status" value="1"/>
</dbReference>
<organism evidence="1">
    <name type="scientific">Thermosulfurimonas dismutans</name>
    <dbReference type="NCBI Taxonomy" id="999894"/>
    <lineage>
        <taxon>Bacteria</taxon>
        <taxon>Pseudomonadati</taxon>
        <taxon>Thermodesulfobacteriota</taxon>
        <taxon>Thermodesulfobacteria</taxon>
        <taxon>Thermodesulfobacteriales</taxon>
        <taxon>Thermodesulfobacteriaceae</taxon>
        <taxon>Thermosulfurimonas</taxon>
    </lineage>
</organism>
<dbReference type="Gene3D" id="3.20.20.410">
    <property type="entry name" value="Protein of unknown function UPF0759"/>
    <property type="match status" value="1"/>
</dbReference>
<dbReference type="InterPro" id="IPR036520">
    <property type="entry name" value="UPF0759_sf"/>
</dbReference>
<feature type="non-terminal residue" evidence="1">
    <location>
        <position position="1"/>
    </location>
</feature>
<evidence type="ECO:0000313" key="1">
    <source>
        <dbReference type="EMBL" id="HFC98545.1"/>
    </source>
</evidence>
<comment type="caution">
    <text evidence="1">The sequence shown here is derived from an EMBL/GenBank/DDBJ whole genome shotgun (WGS) entry which is preliminary data.</text>
</comment>
<gene>
    <name evidence="1" type="ORF">ENJ40_08845</name>
</gene>
<dbReference type="InterPro" id="IPR002763">
    <property type="entry name" value="DUF72"/>
</dbReference>
<dbReference type="SUPFAM" id="SSF117396">
    <property type="entry name" value="TM1631-like"/>
    <property type="match status" value="1"/>
</dbReference>
<name>A0A7C3H5M5_9BACT</name>
<sequence>PQTLPTRKWLRYYTEYFDTVEVNATFYGTIKPRTLKAWVEETPEDFIFAVKASRYITHIRKLREVREPLLRFYADLEPLYPKLGVILFQLPPGLSYRSEILEEFLALLPREFPVALEIRHASFHCAEFLSQLRRYGVALCLSDTAGRYPSLFPALTADFTYIRLHGSRTLYRSCYTEEELREWSRKIGSFQVSRVYVYFDNDALGWAPENALRLKALLGLPTRELPSEARHILVGRPKD</sequence>
<dbReference type="AlphaFoldDB" id="A0A7C3H5M5"/>
<dbReference type="Pfam" id="PF01904">
    <property type="entry name" value="DUF72"/>
    <property type="match status" value="1"/>
</dbReference>
<accession>A0A7C3H5M5</accession>